<proteinExistence type="predicted"/>
<evidence type="ECO:0000313" key="1">
    <source>
        <dbReference type="EMBL" id="KAF0293417.1"/>
    </source>
</evidence>
<accession>A0A6A4VAR9</accession>
<gene>
    <name evidence="1" type="ORF">FJT64_008769</name>
</gene>
<organism evidence="1 2">
    <name type="scientific">Amphibalanus amphitrite</name>
    <name type="common">Striped barnacle</name>
    <name type="synonym">Balanus amphitrite</name>
    <dbReference type="NCBI Taxonomy" id="1232801"/>
    <lineage>
        <taxon>Eukaryota</taxon>
        <taxon>Metazoa</taxon>
        <taxon>Ecdysozoa</taxon>
        <taxon>Arthropoda</taxon>
        <taxon>Crustacea</taxon>
        <taxon>Multicrustacea</taxon>
        <taxon>Cirripedia</taxon>
        <taxon>Thoracica</taxon>
        <taxon>Thoracicalcarea</taxon>
        <taxon>Balanomorpha</taxon>
        <taxon>Balanoidea</taxon>
        <taxon>Balanidae</taxon>
        <taxon>Amphibalaninae</taxon>
        <taxon>Amphibalanus</taxon>
    </lineage>
</organism>
<name>A0A6A4VAR9_AMPAM</name>
<keyword evidence="2" id="KW-1185">Reference proteome</keyword>
<comment type="caution">
    <text evidence="1">The sequence shown here is derived from an EMBL/GenBank/DDBJ whole genome shotgun (WGS) entry which is preliminary data.</text>
</comment>
<dbReference type="AlphaFoldDB" id="A0A6A4VAR9"/>
<sequence length="74" mass="7783">MAGFTPLLFHKRVTTHSQPGGTHLGGAMGTPVICDDVTDTPGLPHISQRLISIRRLGQVGGWHRPATGTGVTDV</sequence>
<dbReference type="EMBL" id="VIIS01001749">
    <property type="protein sequence ID" value="KAF0293417.1"/>
    <property type="molecule type" value="Genomic_DNA"/>
</dbReference>
<dbReference type="Proteomes" id="UP000440578">
    <property type="component" value="Unassembled WGS sequence"/>
</dbReference>
<protein>
    <submittedName>
        <fullName evidence="1">Uncharacterized protein</fullName>
    </submittedName>
</protein>
<reference evidence="1 2" key="1">
    <citation type="submission" date="2019-07" db="EMBL/GenBank/DDBJ databases">
        <title>Draft genome assembly of a fouling barnacle, Amphibalanus amphitrite (Darwin, 1854): The first reference genome for Thecostraca.</title>
        <authorList>
            <person name="Kim W."/>
        </authorList>
    </citation>
    <scope>NUCLEOTIDE SEQUENCE [LARGE SCALE GENOMIC DNA]</scope>
    <source>
        <strain evidence="1">SNU_AA5</strain>
        <tissue evidence="1">Soma without cirri and trophi</tissue>
    </source>
</reference>
<evidence type="ECO:0000313" key="2">
    <source>
        <dbReference type="Proteomes" id="UP000440578"/>
    </source>
</evidence>